<evidence type="ECO:0000256" key="1">
    <source>
        <dbReference type="ARBA" id="ARBA00009437"/>
    </source>
</evidence>
<keyword evidence="4" id="KW-0804">Transcription</keyword>
<proteinExistence type="inferred from homology"/>
<dbReference type="InterPro" id="IPR000847">
    <property type="entry name" value="LysR_HTH_N"/>
</dbReference>
<organism evidence="6 7">
    <name type="scientific">Shimia isoporae</name>
    <dbReference type="NCBI Taxonomy" id="647720"/>
    <lineage>
        <taxon>Bacteria</taxon>
        <taxon>Pseudomonadati</taxon>
        <taxon>Pseudomonadota</taxon>
        <taxon>Alphaproteobacteria</taxon>
        <taxon>Rhodobacterales</taxon>
        <taxon>Roseobacteraceae</taxon>
    </lineage>
</organism>
<sequence>MPNQRVLDQSCFLAKTVEKLLACMMLPPNLNALRMFDAAARHLNFRLASEELNLTQGAVAQQVRNLEESLRVKLFSRLARGLSLTDAGATYHVEVRKALDIIDIATADLHPAPRAVTLSLPPSLAAKWLVPRLTAFTDACPDITLRTHASAEVSDLRRDGIDLAIRQGPIPKDPGMVIRRLADLNLIAVASPAYLAPHSRPQHLPDFSAHKLIEDSHAHWRALMSANSLPNPASLLSFNQTALAIDAATNGQGITIAPKLLVQEALETGLLETVWTPPASFEAFHILHPKSRHPARDQVIDWLLQNVS</sequence>
<dbReference type="SUPFAM" id="SSF53850">
    <property type="entry name" value="Periplasmic binding protein-like II"/>
    <property type="match status" value="1"/>
</dbReference>
<dbReference type="Proteomes" id="UP000295673">
    <property type="component" value="Unassembled WGS sequence"/>
</dbReference>
<evidence type="ECO:0000256" key="2">
    <source>
        <dbReference type="ARBA" id="ARBA00023015"/>
    </source>
</evidence>
<dbReference type="PRINTS" id="PR00039">
    <property type="entry name" value="HTHLYSR"/>
</dbReference>
<protein>
    <submittedName>
        <fullName evidence="6">LysR family glycine cleavage system transcriptional activator</fullName>
    </submittedName>
</protein>
<reference evidence="6 7" key="1">
    <citation type="submission" date="2019-03" db="EMBL/GenBank/DDBJ databases">
        <title>Genomic Encyclopedia of Archaeal and Bacterial Type Strains, Phase II (KMG-II): from individual species to whole genera.</title>
        <authorList>
            <person name="Goeker M."/>
        </authorList>
    </citation>
    <scope>NUCLEOTIDE SEQUENCE [LARGE SCALE GENOMIC DNA]</scope>
    <source>
        <strain evidence="6 7">DSM 26433</strain>
    </source>
</reference>
<gene>
    <name evidence="6" type="ORF">BXY66_3022</name>
</gene>
<accession>A0A4R1N1Z7</accession>
<dbReference type="InterPro" id="IPR036390">
    <property type="entry name" value="WH_DNA-bd_sf"/>
</dbReference>
<dbReference type="SUPFAM" id="SSF46785">
    <property type="entry name" value="Winged helix' DNA-binding domain"/>
    <property type="match status" value="1"/>
</dbReference>
<dbReference type="Pfam" id="PF03466">
    <property type="entry name" value="LysR_substrate"/>
    <property type="match status" value="1"/>
</dbReference>
<dbReference type="AlphaFoldDB" id="A0A4R1N1Z7"/>
<keyword evidence="7" id="KW-1185">Reference proteome</keyword>
<keyword evidence="3" id="KW-0238">DNA-binding</keyword>
<dbReference type="Gene3D" id="1.10.10.10">
    <property type="entry name" value="Winged helix-like DNA-binding domain superfamily/Winged helix DNA-binding domain"/>
    <property type="match status" value="1"/>
</dbReference>
<dbReference type="InterPro" id="IPR058163">
    <property type="entry name" value="LysR-type_TF_proteobact-type"/>
</dbReference>
<dbReference type="InterPro" id="IPR036388">
    <property type="entry name" value="WH-like_DNA-bd_sf"/>
</dbReference>
<dbReference type="PROSITE" id="PS50931">
    <property type="entry name" value="HTH_LYSR"/>
    <property type="match status" value="1"/>
</dbReference>
<keyword evidence="2" id="KW-0805">Transcription regulation</keyword>
<comment type="similarity">
    <text evidence="1">Belongs to the LysR transcriptional regulatory family.</text>
</comment>
<dbReference type="GO" id="GO:0003700">
    <property type="term" value="F:DNA-binding transcription factor activity"/>
    <property type="evidence" value="ECO:0007669"/>
    <property type="project" value="InterPro"/>
</dbReference>
<feature type="domain" description="HTH lysR-type" evidence="5">
    <location>
        <begin position="28"/>
        <end position="85"/>
    </location>
</feature>
<dbReference type="EMBL" id="SMGR01000003">
    <property type="protein sequence ID" value="TCL00381.1"/>
    <property type="molecule type" value="Genomic_DNA"/>
</dbReference>
<dbReference type="InterPro" id="IPR005119">
    <property type="entry name" value="LysR_subst-bd"/>
</dbReference>
<name>A0A4R1N1Z7_9RHOB</name>
<evidence type="ECO:0000313" key="6">
    <source>
        <dbReference type="EMBL" id="TCL00381.1"/>
    </source>
</evidence>
<dbReference type="PANTHER" id="PTHR30537">
    <property type="entry name" value="HTH-TYPE TRANSCRIPTIONAL REGULATOR"/>
    <property type="match status" value="1"/>
</dbReference>
<comment type="caution">
    <text evidence="6">The sequence shown here is derived from an EMBL/GenBank/DDBJ whole genome shotgun (WGS) entry which is preliminary data.</text>
</comment>
<evidence type="ECO:0000256" key="4">
    <source>
        <dbReference type="ARBA" id="ARBA00023163"/>
    </source>
</evidence>
<evidence type="ECO:0000259" key="5">
    <source>
        <dbReference type="PROSITE" id="PS50931"/>
    </source>
</evidence>
<dbReference type="Gene3D" id="3.40.190.290">
    <property type="match status" value="1"/>
</dbReference>
<dbReference type="Pfam" id="PF00126">
    <property type="entry name" value="HTH_1"/>
    <property type="match status" value="1"/>
</dbReference>
<dbReference type="GO" id="GO:0003677">
    <property type="term" value="F:DNA binding"/>
    <property type="evidence" value="ECO:0007669"/>
    <property type="project" value="UniProtKB-KW"/>
</dbReference>
<evidence type="ECO:0000313" key="7">
    <source>
        <dbReference type="Proteomes" id="UP000295673"/>
    </source>
</evidence>
<dbReference type="PANTHER" id="PTHR30537:SF5">
    <property type="entry name" value="HTH-TYPE TRANSCRIPTIONAL ACTIVATOR TTDR-RELATED"/>
    <property type="match status" value="1"/>
</dbReference>
<evidence type="ECO:0000256" key="3">
    <source>
        <dbReference type="ARBA" id="ARBA00023125"/>
    </source>
</evidence>